<dbReference type="FunFam" id="3.40.50.300:FF:001801">
    <property type="entry name" value="Putative arsenical pump-driving ATPase"/>
    <property type="match status" value="1"/>
</dbReference>
<evidence type="ECO:0000256" key="1">
    <source>
        <dbReference type="ARBA" id="ARBA00011040"/>
    </source>
</evidence>
<keyword evidence="11" id="KW-1185">Reference proteome</keyword>
<feature type="domain" description="ArsA/GET3 Anion-transporting ATPase-like" evidence="9">
    <location>
        <begin position="1"/>
        <end position="309"/>
    </location>
</feature>
<dbReference type="RefSeq" id="WP_125127921.1">
    <property type="nucleotide sequence ID" value="NZ_RHJS01000002.1"/>
</dbReference>
<keyword evidence="2" id="KW-0547">Nucleotide-binding</keyword>
<dbReference type="GO" id="GO:0005524">
    <property type="term" value="F:ATP binding"/>
    <property type="evidence" value="ECO:0007669"/>
    <property type="project" value="UniProtKB-KW"/>
</dbReference>
<dbReference type="EC" id="7.3.2.7" evidence="8"/>
<dbReference type="InterPro" id="IPR025723">
    <property type="entry name" value="ArsA/GET3_ATPase-like"/>
</dbReference>
<dbReference type="InterPro" id="IPR027417">
    <property type="entry name" value="P-loop_NTPase"/>
</dbReference>
<dbReference type="PANTHER" id="PTHR10803">
    <property type="entry name" value="ARSENICAL PUMP-DRIVING ATPASE ARSENITE-TRANSLOCATING ATPASE"/>
    <property type="match status" value="1"/>
</dbReference>
<evidence type="ECO:0000256" key="4">
    <source>
        <dbReference type="ARBA" id="ARBA00022849"/>
    </source>
</evidence>
<evidence type="ECO:0000256" key="7">
    <source>
        <dbReference type="ARBA" id="ARBA00059736"/>
    </source>
</evidence>
<dbReference type="GO" id="GO:0016887">
    <property type="term" value="F:ATP hydrolysis activity"/>
    <property type="evidence" value="ECO:0007669"/>
    <property type="project" value="InterPro"/>
</dbReference>
<organism evidence="10 11">
    <name type="scientific">Schaedlerella arabinosiphila</name>
    <dbReference type="NCBI Taxonomy" id="2044587"/>
    <lineage>
        <taxon>Bacteria</taxon>
        <taxon>Bacillati</taxon>
        <taxon>Bacillota</taxon>
        <taxon>Clostridia</taxon>
        <taxon>Lachnospirales</taxon>
        <taxon>Lachnospiraceae</taxon>
        <taxon>Schaedlerella</taxon>
    </lineage>
</organism>
<dbReference type="NCBIfam" id="TIGR00345">
    <property type="entry name" value="GET3_arsA_TRC40"/>
    <property type="match status" value="1"/>
</dbReference>
<protein>
    <recommendedName>
        <fullName evidence="8">arsenite-transporting ATPase</fullName>
        <ecNumber evidence="8">7.3.2.7</ecNumber>
    </recommendedName>
</protein>
<comment type="catalytic activity">
    <reaction evidence="6">
        <text>arsenite(in) + ATP + H2O = arsenite(out) + ADP + phosphate + H(+)</text>
        <dbReference type="Rhea" id="RHEA:11348"/>
        <dbReference type="ChEBI" id="CHEBI:15377"/>
        <dbReference type="ChEBI" id="CHEBI:15378"/>
        <dbReference type="ChEBI" id="CHEBI:29242"/>
        <dbReference type="ChEBI" id="CHEBI:30616"/>
        <dbReference type="ChEBI" id="CHEBI:43474"/>
        <dbReference type="ChEBI" id="CHEBI:456216"/>
        <dbReference type="EC" id="7.3.2.7"/>
    </reaction>
</comment>
<dbReference type="InterPro" id="IPR016300">
    <property type="entry name" value="ATPase_ArsA/GET3"/>
</dbReference>
<dbReference type="SUPFAM" id="SSF52540">
    <property type="entry name" value="P-loop containing nucleoside triphosphate hydrolases"/>
    <property type="match status" value="1"/>
</dbReference>
<evidence type="ECO:0000256" key="6">
    <source>
        <dbReference type="ARBA" id="ARBA00052296"/>
    </source>
</evidence>
<keyword evidence="4" id="KW-0059">Arsenical resistance</keyword>
<comment type="function">
    <text evidence="7">Anion-transporting ATPase. Catalyzes the extrusion of arsenite.</text>
</comment>
<reference evidence="10" key="1">
    <citation type="submission" date="2018-10" db="EMBL/GenBank/DDBJ databases">
        <title>Schaedlerella arabinophila gen. nov. sp. nov., isolated from the mouse intestinal tract and comparative analysis with the genome of the closely related altered Schaedler flora strain ASF502.</title>
        <authorList>
            <person name="Miyake S."/>
            <person name="Soh M."/>
            <person name="Seedorf H."/>
        </authorList>
    </citation>
    <scope>NUCLEOTIDE SEQUENCE [LARGE SCALE GENOMIC DNA]</scope>
    <source>
        <strain evidence="10">DSM 106076</strain>
    </source>
</reference>
<evidence type="ECO:0000256" key="5">
    <source>
        <dbReference type="ARBA" id="ARBA00022967"/>
    </source>
</evidence>
<evidence type="ECO:0000256" key="8">
    <source>
        <dbReference type="ARBA" id="ARBA00066752"/>
    </source>
</evidence>
<dbReference type="Gene3D" id="3.40.50.300">
    <property type="entry name" value="P-loop containing nucleotide triphosphate hydrolases"/>
    <property type="match status" value="1"/>
</dbReference>
<dbReference type="GO" id="GO:0015446">
    <property type="term" value="F:ATPase-coupled arsenite transmembrane transporter activity"/>
    <property type="evidence" value="ECO:0007669"/>
    <property type="project" value="UniProtKB-EC"/>
</dbReference>
<evidence type="ECO:0000313" key="10">
    <source>
        <dbReference type="EMBL" id="RRK32455.1"/>
    </source>
</evidence>
<dbReference type="Pfam" id="PF02374">
    <property type="entry name" value="ArsA_ATPase"/>
    <property type="match status" value="1"/>
</dbReference>
<dbReference type="CDD" id="cd02035">
    <property type="entry name" value="ArsA"/>
    <property type="match status" value="1"/>
</dbReference>
<dbReference type="Proteomes" id="UP000274920">
    <property type="component" value="Unassembled WGS sequence"/>
</dbReference>
<keyword evidence="5" id="KW-1278">Translocase</keyword>
<keyword evidence="3" id="KW-0067">ATP-binding</keyword>
<sequence length="317" mass="35483">MRILFFTGKGGVGKTSVAAATACRLAEQGRKVLVMSTDQAHSLGDAFGVKLTEDPLQVRENLDALEINVVSESEKAWGRLQGYLKRLLASHAQGGLEAEELLVFPGLEELFSLFKILDFYEADSQCALQTFYEVLVIDCAPTGETLSMLKLPERFGGILRTVLPLKQKAVHMAGPAMERITKIPMPREDVFEELTRLVEKLERLEQLMNNRLAVSLRIVATPEKIVMREAEHLLDCLCSQGYRVDALILNRIYPPQALEGYFQAWIARQEENLREWTERSRGIPVLTLELQDHELQGVDALSSAAKLLYGEMDPAAL</sequence>
<accession>A0A3R8R5E1</accession>
<evidence type="ECO:0000256" key="3">
    <source>
        <dbReference type="ARBA" id="ARBA00022840"/>
    </source>
</evidence>
<dbReference type="EMBL" id="RHJS01000002">
    <property type="protein sequence ID" value="RRK32455.1"/>
    <property type="molecule type" value="Genomic_DNA"/>
</dbReference>
<comment type="similarity">
    <text evidence="1">Belongs to the arsA ATPase family.</text>
</comment>
<dbReference type="AlphaFoldDB" id="A0A3R8R5E1"/>
<evidence type="ECO:0000259" key="9">
    <source>
        <dbReference type="Pfam" id="PF02374"/>
    </source>
</evidence>
<proteinExistence type="inferred from homology"/>
<comment type="caution">
    <text evidence="10">The sequence shown here is derived from an EMBL/GenBank/DDBJ whole genome shotgun (WGS) entry which is preliminary data.</text>
</comment>
<dbReference type="PANTHER" id="PTHR10803:SF3">
    <property type="entry name" value="ATPASE GET3"/>
    <property type="match status" value="1"/>
</dbReference>
<name>A0A3R8R5E1_9FIRM</name>
<evidence type="ECO:0000256" key="2">
    <source>
        <dbReference type="ARBA" id="ARBA00022741"/>
    </source>
</evidence>
<gene>
    <name evidence="10" type="ORF">EBB54_14620</name>
</gene>
<evidence type="ECO:0000313" key="11">
    <source>
        <dbReference type="Proteomes" id="UP000274920"/>
    </source>
</evidence>